<organism evidence="1 2">
    <name type="scientific">Blautia obeum A2-162</name>
    <dbReference type="NCBI Taxonomy" id="657314"/>
    <lineage>
        <taxon>Bacteria</taxon>
        <taxon>Bacillati</taxon>
        <taxon>Bacillota</taxon>
        <taxon>Clostridia</taxon>
        <taxon>Lachnospirales</taxon>
        <taxon>Lachnospiraceae</taxon>
        <taxon>Blautia</taxon>
    </lineage>
</organism>
<reference evidence="1 2" key="1">
    <citation type="submission" date="2010-03" db="EMBL/GenBank/DDBJ databases">
        <title>The genome sequence of Ruminococcus obeum A2-162.</title>
        <authorList>
            <consortium name="metaHIT consortium -- http://www.metahit.eu/"/>
            <person name="Pajon A."/>
            <person name="Turner K."/>
            <person name="Parkhill J."/>
            <person name="Duncan S."/>
            <person name="Flint H."/>
        </authorList>
    </citation>
    <scope>NUCLEOTIDE SEQUENCE [LARGE SCALE GENOMIC DNA]</scope>
    <source>
        <strain evidence="1 2">A2-162</strain>
    </source>
</reference>
<sequence>MEIKKYMIYSITIRNKKYGLSTFSNKKDI</sequence>
<evidence type="ECO:0000313" key="2">
    <source>
        <dbReference type="Proteomes" id="UP000008955"/>
    </source>
</evidence>
<dbReference type="KEGG" id="rob:CK5_15860"/>
<name>D4LQE3_9FIRM</name>
<keyword evidence="2" id="KW-1185">Reference proteome</keyword>
<dbReference type="HOGENOM" id="CLU_3408823_0_0_9"/>
<proteinExistence type="predicted"/>
<accession>D4LQE3</accession>
<protein>
    <submittedName>
        <fullName evidence="1">Uncharacterized protein</fullName>
    </submittedName>
</protein>
<reference evidence="1 2" key="2">
    <citation type="submission" date="2010-03" db="EMBL/GenBank/DDBJ databases">
        <authorList>
            <person name="Pajon A."/>
        </authorList>
    </citation>
    <scope>NUCLEOTIDE SEQUENCE [LARGE SCALE GENOMIC DNA]</scope>
    <source>
        <strain evidence="1 2">A2-162</strain>
    </source>
</reference>
<evidence type="ECO:0000313" key="1">
    <source>
        <dbReference type="EMBL" id="CBL23001.1"/>
    </source>
</evidence>
<dbReference type="AlphaFoldDB" id="D4LQE3"/>
<dbReference type="Proteomes" id="UP000008955">
    <property type="component" value="Chromosome"/>
</dbReference>
<gene>
    <name evidence="1" type="ORF">CK5_15860</name>
</gene>
<dbReference type="EMBL" id="FP929054">
    <property type="protein sequence ID" value="CBL23001.1"/>
    <property type="molecule type" value="Genomic_DNA"/>
</dbReference>